<evidence type="ECO:0000313" key="1">
    <source>
        <dbReference type="EMBL" id="KAB1977970.1"/>
    </source>
</evidence>
<dbReference type="AlphaFoldDB" id="A0A7J5D418"/>
<accession>A0A7J5D418</accession>
<gene>
    <name evidence="1" type="ORF">F8144_40670</name>
</gene>
<keyword evidence="2" id="KW-1185">Reference proteome</keyword>
<reference evidence="1 2" key="1">
    <citation type="submission" date="2019-09" db="EMBL/GenBank/DDBJ databases">
        <title>Isolation and identification of active actinomycetes.</title>
        <authorList>
            <person name="Yu Z."/>
            <person name="Han C."/>
            <person name="Yu B."/>
        </authorList>
    </citation>
    <scope>NUCLEOTIDE SEQUENCE [LARGE SCALE GENOMIC DNA]</scope>
    <source>
        <strain evidence="1 2">NEAU-H2</strain>
    </source>
</reference>
<evidence type="ECO:0000313" key="2">
    <source>
        <dbReference type="Proteomes" id="UP000442990"/>
    </source>
</evidence>
<comment type="caution">
    <text evidence="1">The sequence shown here is derived from an EMBL/GenBank/DDBJ whole genome shotgun (WGS) entry which is preliminary data.</text>
</comment>
<name>A0A7J5D418_9ACTN</name>
<dbReference type="Proteomes" id="UP000442990">
    <property type="component" value="Unassembled WGS sequence"/>
</dbReference>
<dbReference type="RefSeq" id="WP_151474457.1">
    <property type="nucleotide sequence ID" value="NZ_WBKG01000056.1"/>
</dbReference>
<protein>
    <submittedName>
        <fullName evidence="1">Uncharacterized protein</fullName>
    </submittedName>
</protein>
<sequence>MAKETASANAVTKVVVTLGIVLLAQALLALCLVSAQQLLVPRNMPFGVTGPPSPVVAAVASGAGLDLTSYPSESAATHAAERGELYGAYVSA</sequence>
<proteinExistence type="predicted"/>
<organism evidence="1 2">
    <name type="scientific">Streptomyces triticiradicis</name>
    <dbReference type="NCBI Taxonomy" id="2651189"/>
    <lineage>
        <taxon>Bacteria</taxon>
        <taxon>Bacillati</taxon>
        <taxon>Actinomycetota</taxon>
        <taxon>Actinomycetes</taxon>
        <taxon>Kitasatosporales</taxon>
        <taxon>Streptomycetaceae</taxon>
        <taxon>Streptomyces</taxon>
    </lineage>
</organism>
<dbReference type="EMBL" id="WBKG01000056">
    <property type="protein sequence ID" value="KAB1977970.1"/>
    <property type="molecule type" value="Genomic_DNA"/>
</dbReference>